<accession>A0AAE3GDP2</accession>
<reference evidence="2" key="1">
    <citation type="submission" date="2022-06" db="EMBL/GenBank/DDBJ databases">
        <title>Genomic Encyclopedia of Archaeal and Bacterial Type Strains, Phase II (KMG-II): from individual species to whole genera.</title>
        <authorList>
            <person name="Goeker M."/>
        </authorList>
    </citation>
    <scope>NUCLEOTIDE SEQUENCE</scope>
    <source>
        <strain evidence="2">DSM 43935</strain>
    </source>
</reference>
<keyword evidence="3" id="KW-1185">Reference proteome</keyword>
<evidence type="ECO:0000256" key="1">
    <source>
        <dbReference type="SAM" id="MobiDB-lite"/>
    </source>
</evidence>
<comment type="caution">
    <text evidence="2">The sequence shown here is derived from an EMBL/GenBank/DDBJ whole genome shotgun (WGS) entry which is preliminary data.</text>
</comment>
<evidence type="ECO:0000313" key="3">
    <source>
        <dbReference type="Proteomes" id="UP001206128"/>
    </source>
</evidence>
<dbReference type="RefSeq" id="WP_253772157.1">
    <property type="nucleotide sequence ID" value="NZ_JAMTCK010000007.1"/>
</dbReference>
<evidence type="ECO:0000313" key="2">
    <source>
        <dbReference type="EMBL" id="MCP2166352.1"/>
    </source>
</evidence>
<feature type="region of interest" description="Disordered" evidence="1">
    <location>
        <begin position="110"/>
        <end position="131"/>
    </location>
</feature>
<dbReference type="AlphaFoldDB" id="A0AAE3GDP2"/>
<feature type="compositionally biased region" description="Polar residues" evidence="1">
    <location>
        <begin position="114"/>
        <end position="131"/>
    </location>
</feature>
<sequence>MRFRFGRNAAGRVTVEEAGDGSDDQYFVIAQFLEEHMGDTLDDAVNQARNHDELLRDRAEWGFSGNTIALSIDEEGAHLWNLFIDEREVSMTHEEFIELVSAYVQELEHANDPRSATNARQQRVQSAQDDA</sequence>
<protein>
    <submittedName>
        <fullName evidence="2">Uncharacterized protein</fullName>
    </submittedName>
</protein>
<name>A0AAE3GDP2_9PSEU</name>
<dbReference type="Proteomes" id="UP001206128">
    <property type="component" value="Unassembled WGS sequence"/>
</dbReference>
<organism evidence="2 3">
    <name type="scientific">Goodfellowiella coeruleoviolacea</name>
    <dbReference type="NCBI Taxonomy" id="334858"/>
    <lineage>
        <taxon>Bacteria</taxon>
        <taxon>Bacillati</taxon>
        <taxon>Actinomycetota</taxon>
        <taxon>Actinomycetes</taxon>
        <taxon>Pseudonocardiales</taxon>
        <taxon>Pseudonocardiaceae</taxon>
        <taxon>Goodfellowiella</taxon>
    </lineage>
</organism>
<dbReference type="EMBL" id="JAMTCK010000007">
    <property type="protein sequence ID" value="MCP2166352.1"/>
    <property type="molecule type" value="Genomic_DNA"/>
</dbReference>
<gene>
    <name evidence="2" type="ORF">LX83_003220</name>
</gene>
<proteinExistence type="predicted"/>